<gene>
    <name evidence="2" type="ORF">ACFOHV_19230</name>
</gene>
<feature type="non-terminal residue" evidence="2">
    <location>
        <position position="1"/>
    </location>
</feature>
<evidence type="ECO:0000313" key="2">
    <source>
        <dbReference type="EMBL" id="MFC3165418.1"/>
    </source>
</evidence>
<proteinExistence type="predicted"/>
<evidence type="ECO:0000256" key="1">
    <source>
        <dbReference type="SAM" id="MobiDB-lite"/>
    </source>
</evidence>
<keyword evidence="3" id="KW-1185">Reference proteome</keyword>
<organism evidence="2 3">
    <name type="scientific">Ciceribacter thiooxidans</name>
    <dbReference type="NCBI Taxonomy" id="1969821"/>
    <lineage>
        <taxon>Bacteria</taxon>
        <taxon>Pseudomonadati</taxon>
        <taxon>Pseudomonadota</taxon>
        <taxon>Alphaproteobacteria</taxon>
        <taxon>Hyphomicrobiales</taxon>
        <taxon>Rhizobiaceae</taxon>
        <taxon>Ciceribacter</taxon>
    </lineage>
</organism>
<feature type="region of interest" description="Disordered" evidence="1">
    <location>
        <begin position="56"/>
        <end position="85"/>
    </location>
</feature>
<comment type="caution">
    <text evidence="2">The sequence shown here is derived from an EMBL/GenBank/DDBJ whole genome shotgun (WGS) entry which is preliminary data.</text>
</comment>
<sequence>ANRADVNVRLRALKLTLCHLNASYDRKWLTRQTGLVPPFKAFAAIAQDLFALRGKGRGMGDPDTVSPAQNRPKQPAGTGDRPANTRVRVVGAIWSG</sequence>
<dbReference type="RefSeq" id="WP_378143820.1">
    <property type="nucleotide sequence ID" value="NZ_JBHRTG010000019.1"/>
</dbReference>
<evidence type="ECO:0000313" key="3">
    <source>
        <dbReference type="Proteomes" id="UP001595647"/>
    </source>
</evidence>
<reference evidence="3" key="1">
    <citation type="journal article" date="2019" name="Int. J. Syst. Evol. Microbiol.">
        <title>The Global Catalogue of Microorganisms (GCM) 10K type strain sequencing project: providing services to taxonomists for standard genome sequencing and annotation.</title>
        <authorList>
            <consortium name="The Broad Institute Genomics Platform"/>
            <consortium name="The Broad Institute Genome Sequencing Center for Infectious Disease"/>
            <person name="Wu L."/>
            <person name="Ma J."/>
        </authorList>
    </citation>
    <scope>NUCLEOTIDE SEQUENCE [LARGE SCALE GENOMIC DNA]</scope>
    <source>
        <strain evidence="3">KCTC 52231</strain>
    </source>
</reference>
<protein>
    <recommendedName>
        <fullName evidence="4">Transposase</fullName>
    </recommendedName>
</protein>
<dbReference type="Proteomes" id="UP001595647">
    <property type="component" value="Unassembled WGS sequence"/>
</dbReference>
<dbReference type="EMBL" id="JBHRTG010000019">
    <property type="protein sequence ID" value="MFC3165418.1"/>
    <property type="molecule type" value="Genomic_DNA"/>
</dbReference>
<accession>A0ABV7I487</accession>
<name>A0ABV7I487_9HYPH</name>
<evidence type="ECO:0008006" key="4">
    <source>
        <dbReference type="Google" id="ProtNLM"/>
    </source>
</evidence>